<dbReference type="PANTHER" id="PTHR15615:SF27">
    <property type="entry name" value="PHO85 CYCLIN CLG1"/>
    <property type="match status" value="1"/>
</dbReference>
<dbReference type="InterPro" id="IPR013922">
    <property type="entry name" value="Cyclin_PHO80-like"/>
</dbReference>
<protein>
    <recommendedName>
        <fullName evidence="3">Cyclin N-terminal domain-containing protein</fullName>
    </recommendedName>
</protein>
<evidence type="ECO:0000313" key="1">
    <source>
        <dbReference type="EMBL" id="KAJ2679659.1"/>
    </source>
</evidence>
<dbReference type="AlphaFoldDB" id="A0A9W8KZK9"/>
<dbReference type="Proteomes" id="UP001151518">
    <property type="component" value="Unassembled WGS sequence"/>
</dbReference>
<reference evidence="1" key="1">
    <citation type="submission" date="2022-07" db="EMBL/GenBank/DDBJ databases">
        <title>Phylogenomic reconstructions and comparative analyses of Kickxellomycotina fungi.</title>
        <authorList>
            <person name="Reynolds N.K."/>
            <person name="Stajich J.E."/>
            <person name="Barry K."/>
            <person name="Grigoriev I.V."/>
            <person name="Crous P."/>
            <person name="Smith M.E."/>
        </authorList>
    </citation>
    <scope>NUCLEOTIDE SEQUENCE</scope>
    <source>
        <strain evidence="1">NRRL 3115</strain>
    </source>
</reference>
<dbReference type="SUPFAM" id="SSF47954">
    <property type="entry name" value="Cyclin-like"/>
    <property type="match status" value="1"/>
</dbReference>
<comment type="caution">
    <text evidence="1">The sequence shown here is derived from an EMBL/GenBank/DDBJ whole genome shotgun (WGS) entry which is preliminary data.</text>
</comment>
<dbReference type="GO" id="GO:0000307">
    <property type="term" value="C:cyclin-dependent protein kinase holoenzyme complex"/>
    <property type="evidence" value="ECO:0007669"/>
    <property type="project" value="TreeGrafter"/>
</dbReference>
<dbReference type="PANTHER" id="PTHR15615">
    <property type="match status" value="1"/>
</dbReference>
<dbReference type="Gene3D" id="1.10.472.10">
    <property type="entry name" value="Cyclin-like"/>
    <property type="match status" value="1"/>
</dbReference>
<accession>A0A9W8KZK9</accession>
<evidence type="ECO:0000313" key="2">
    <source>
        <dbReference type="Proteomes" id="UP001151518"/>
    </source>
</evidence>
<dbReference type="InterPro" id="IPR036915">
    <property type="entry name" value="Cyclin-like_sf"/>
</dbReference>
<dbReference type="GO" id="GO:0005634">
    <property type="term" value="C:nucleus"/>
    <property type="evidence" value="ECO:0007669"/>
    <property type="project" value="TreeGrafter"/>
</dbReference>
<dbReference type="EMBL" id="JANBTW010000010">
    <property type="protein sequence ID" value="KAJ2679659.1"/>
    <property type="molecule type" value="Genomic_DNA"/>
</dbReference>
<dbReference type="OrthoDB" id="244495at2759"/>
<name>A0A9W8KZK9_9FUNG</name>
<evidence type="ECO:0008006" key="3">
    <source>
        <dbReference type="Google" id="ProtNLM"/>
    </source>
</evidence>
<gene>
    <name evidence="1" type="ORF">GGI25_001349</name>
</gene>
<dbReference type="GO" id="GO:0016538">
    <property type="term" value="F:cyclin-dependent protein serine/threonine kinase regulator activity"/>
    <property type="evidence" value="ECO:0007669"/>
    <property type="project" value="TreeGrafter"/>
</dbReference>
<organism evidence="1 2">
    <name type="scientific">Coemansia spiralis</name>
    <dbReference type="NCBI Taxonomy" id="417178"/>
    <lineage>
        <taxon>Eukaryota</taxon>
        <taxon>Fungi</taxon>
        <taxon>Fungi incertae sedis</taxon>
        <taxon>Zoopagomycota</taxon>
        <taxon>Kickxellomycotina</taxon>
        <taxon>Kickxellomycetes</taxon>
        <taxon>Kickxellales</taxon>
        <taxon>Kickxellaceae</taxon>
        <taxon>Coemansia</taxon>
    </lineage>
</organism>
<proteinExistence type="predicted"/>
<dbReference type="Pfam" id="PF08613">
    <property type="entry name" value="Cyclin"/>
    <property type="match status" value="1"/>
</dbReference>
<sequence length="448" mass="48217">MDAATLSNEQLAYVAARTFGKLWMPRCTREALQPFQTFCYELLRSTQIAMPIVMLTLLYVNKFKQRFSGLHGGSGSEYRVFVVALMLASKYLEDNTFTTQTWSEVSHLPAKELTIMQREFLLALDHRLHVPEPEYNAWMNQLQTIVLGGAASTGKSYGITLVSPLVSSDASSPSDFQVVPSPTSAQYHEIPSAELLPSPPAKRTRPAAPSAAYPKYYVPGFGCSSGNGNGLHAVRACTMVEPISIPARSSFAVAPQIYTPPADGVGFVRSEFTFKAPSFSAAPQSGLFYSNSQQQQQQQQNVYSAAFMNQVSAAASIPPVGMISNVVAPVACHAYPAISMVPSASSLGFNQNDRFAILAGGMQQQQQQPQFSNIHLSTIPTSCAASLVNNGNRGFMQQQYPQQPSVSMAAAATAAALAAQYPSMYYNGVSSLGLGSGAQTFPIYTYGA</sequence>
<dbReference type="CDD" id="cd20557">
    <property type="entry name" value="CYCLIN_ScPCL1-like"/>
    <property type="match status" value="1"/>
</dbReference>
<dbReference type="GO" id="GO:0019901">
    <property type="term" value="F:protein kinase binding"/>
    <property type="evidence" value="ECO:0007669"/>
    <property type="project" value="InterPro"/>
</dbReference>